<dbReference type="Proteomes" id="UP001183410">
    <property type="component" value="Unassembled WGS sequence"/>
</dbReference>
<protein>
    <submittedName>
        <fullName evidence="1">Uncharacterized protein</fullName>
    </submittedName>
</protein>
<name>A0ABU2JLZ0_9ACTN</name>
<reference evidence="2" key="1">
    <citation type="submission" date="2023-07" db="EMBL/GenBank/DDBJ databases">
        <title>30 novel species of actinomycetes from the DSMZ collection.</title>
        <authorList>
            <person name="Nouioui I."/>
        </authorList>
    </citation>
    <scope>NUCLEOTIDE SEQUENCE [LARGE SCALE GENOMIC DNA]</scope>
    <source>
        <strain evidence="2">DSM 44915</strain>
    </source>
</reference>
<accession>A0ABU2JLZ0</accession>
<gene>
    <name evidence="1" type="ORF">RM844_06775</name>
</gene>
<organism evidence="1 2">
    <name type="scientific">Streptomyces chisholmiae</name>
    <dbReference type="NCBI Taxonomy" id="3075540"/>
    <lineage>
        <taxon>Bacteria</taxon>
        <taxon>Bacillati</taxon>
        <taxon>Actinomycetota</taxon>
        <taxon>Actinomycetes</taxon>
        <taxon>Kitasatosporales</taxon>
        <taxon>Streptomycetaceae</taxon>
        <taxon>Streptomyces</taxon>
    </lineage>
</organism>
<comment type="caution">
    <text evidence="1">The sequence shown here is derived from an EMBL/GenBank/DDBJ whole genome shotgun (WGS) entry which is preliminary data.</text>
</comment>
<sequence>MATSFRTRDGHTVRFGSTVWAVNGTGPFTLVRPESAPAGWVAMVSDDGEEYRLHAPEDVPLYYTVNRP</sequence>
<proteinExistence type="predicted"/>
<evidence type="ECO:0000313" key="2">
    <source>
        <dbReference type="Proteomes" id="UP001183410"/>
    </source>
</evidence>
<keyword evidence="2" id="KW-1185">Reference proteome</keyword>
<dbReference type="EMBL" id="JAVREO010000003">
    <property type="protein sequence ID" value="MDT0265995.1"/>
    <property type="molecule type" value="Genomic_DNA"/>
</dbReference>
<dbReference type="RefSeq" id="WP_311665898.1">
    <property type="nucleotide sequence ID" value="NZ_JAVREO010000003.1"/>
</dbReference>
<evidence type="ECO:0000313" key="1">
    <source>
        <dbReference type="EMBL" id="MDT0265995.1"/>
    </source>
</evidence>